<comment type="similarity">
    <text evidence="1 10 11">Belongs to the HAM1 NTPase family.</text>
</comment>
<dbReference type="SUPFAM" id="SSF52972">
    <property type="entry name" value="ITPase-like"/>
    <property type="match status" value="1"/>
</dbReference>
<keyword evidence="4 10" id="KW-0547">Nucleotide-binding</keyword>
<comment type="cofactor">
    <cofactor evidence="10">
        <name>Mg(2+)</name>
        <dbReference type="ChEBI" id="CHEBI:18420"/>
    </cofactor>
    <text evidence="10">Binds 1 Mg(2+) ion per subunit.</text>
</comment>
<evidence type="ECO:0000313" key="12">
    <source>
        <dbReference type="EMBL" id="QIB68359.1"/>
    </source>
</evidence>
<evidence type="ECO:0000256" key="2">
    <source>
        <dbReference type="ARBA" id="ARBA00011738"/>
    </source>
</evidence>
<sequence>MTMLVVAASQNQHKIDELEAIMRRFGMSIIGRDQFGLPKTKIEEDGDTFEANSLKKANEINLICHQITVADDSGLMVDALDGAPGVYSSRFAGEEGNDQKNNEKLLEMLKDVPLEKRTARFVSVITMVYPNRSRVVARGECEGHILFEASGEHGFGYDPLFRPLGYDVSFGQLTAEEKNKISHRAKALEDLQRQLELLHYVKGGI</sequence>
<comment type="catalytic activity">
    <reaction evidence="9 10">
        <text>XTP + H2O = XMP + diphosphate + H(+)</text>
        <dbReference type="Rhea" id="RHEA:28610"/>
        <dbReference type="ChEBI" id="CHEBI:15377"/>
        <dbReference type="ChEBI" id="CHEBI:15378"/>
        <dbReference type="ChEBI" id="CHEBI:33019"/>
        <dbReference type="ChEBI" id="CHEBI:57464"/>
        <dbReference type="ChEBI" id="CHEBI:61314"/>
        <dbReference type="EC" id="3.6.1.66"/>
    </reaction>
</comment>
<dbReference type="InterPro" id="IPR029001">
    <property type="entry name" value="ITPase-like_fam"/>
</dbReference>
<dbReference type="GO" id="GO:0005829">
    <property type="term" value="C:cytosol"/>
    <property type="evidence" value="ECO:0007669"/>
    <property type="project" value="TreeGrafter"/>
</dbReference>
<comment type="catalytic activity">
    <reaction evidence="10">
        <text>ITP + H2O = IMP + diphosphate + H(+)</text>
        <dbReference type="Rhea" id="RHEA:29399"/>
        <dbReference type="ChEBI" id="CHEBI:15377"/>
        <dbReference type="ChEBI" id="CHEBI:15378"/>
        <dbReference type="ChEBI" id="CHEBI:33019"/>
        <dbReference type="ChEBI" id="CHEBI:58053"/>
        <dbReference type="ChEBI" id="CHEBI:61402"/>
        <dbReference type="EC" id="3.6.1.66"/>
    </reaction>
</comment>
<evidence type="ECO:0000256" key="3">
    <source>
        <dbReference type="ARBA" id="ARBA00022723"/>
    </source>
</evidence>
<proteinExistence type="inferred from homology"/>
<evidence type="ECO:0000256" key="8">
    <source>
        <dbReference type="ARBA" id="ARBA00051875"/>
    </source>
</evidence>
<accession>A0A858BT32</accession>
<evidence type="ECO:0000256" key="5">
    <source>
        <dbReference type="ARBA" id="ARBA00022801"/>
    </source>
</evidence>
<feature type="binding site" evidence="10">
    <location>
        <position position="73"/>
    </location>
    <ligand>
        <name>substrate</name>
    </ligand>
</feature>
<dbReference type="Gene3D" id="3.90.950.10">
    <property type="match status" value="1"/>
</dbReference>
<dbReference type="GO" id="GO:0017111">
    <property type="term" value="F:ribonucleoside triphosphate phosphatase activity"/>
    <property type="evidence" value="ECO:0007669"/>
    <property type="project" value="InterPro"/>
</dbReference>
<reference evidence="12 13" key="1">
    <citation type="submission" date="2020-02" db="EMBL/GenBank/DDBJ databases">
        <authorList>
            <person name="Kim Y.B."/>
            <person name="Roh S.W."/>
        </authorList>
    </citation>
    <scope>NUCLEOTIDE SEQUENCE [LARGE SCALE GENOMIC DNA]</scope>
    <source>
        <strain evidence="12 13">DSM 103574</strain>
    </source>
</reference>
<keyword evidence="5 10" id="KW-0378">Hydrolase</keyword>
<keyword evidence="7 10" id="KW-0546">Nucleotide metabolism</keyword>
<evidence type="ECO:0000256" key="10">
    <source>
        <dbReference type="HAMAP-Rule" id="MF_01405"/>
    </source>
</evidence>
<dbReference type="NCBIfam" id="TIGR00042">
    <property type="entry name" value="RdgB/HAM1 family non-canonical purine NTP pyrophosphatase"/>
    <property type="match status" value="1"/>
</dbReference>
<keyword evidence="3 10" id="KW-0479">Metal-binding</keyword>
<dbReference type="InterPro" id="IPR002637">
    <property type="entry name" value="RdgB/HAM1"/>
</dbReference>
<evidence type="ECO:0000313" key="13">
    <source>
        <dbReference type="Proteomes" id="UP000466848"/>
    </source>
</evidence>
<comment type="catalytic activity">
    <reaction evidence="8 10">
        <text>dITP + H2O = dIMP + diphosphate + H(+)</text>
        <dbReference type="Rhea" id="RHEA:28342"/>
        <dbReference type="ChEBI" id="CHEBI:15377"/>
        <dbReference type="ChEBI" id="CHEBI:15378"/>
        <dbReference type="ChEBI" id="CHEBI:33019"/>
        <dbReference type="ChEBI" id="CHEBI:61194"/>
        <dbReference type="ChEBI" id="CHEBI:61382"/>
        <dbReference type="EC" id="3.6.1.66"/>
    </reaction>
</comment>
<dbReference type="GO" id="GO:0009117">
    <property type="term" value="P:nucleotide metabolic process"/>
    <property type="evidence" value="ECO:0007669"/>
    <property type="project" value="UniProtKB-KW"/>
</dbReference>
<dbReference type="EC" id="3.6.1.66" evidence="10"/>
<dbReference type="PANTHER" id="PTHR11067">
    <property type="entry name" value="INOSINE TRIPHOSPHATE PYROPHOSPHATASE/HAM1 PROTEIN"/>
    <property type="match status" value="1"/>
</dbReference>
<dbReference type="GO" id="GO:0036220">
    <property type="term" value="F:ITP diphosphatase activity"/>
    <property type="evidence" value="ECO:0007669"/>
    <property type="project" value="UniProtKB-UniRule"/>
</dbReference>
<protein>
    <recommendedName>
        <fullName evidence="10">dITP/XTP pyrophosphatase</fullName>
        <ecNumber evidence="10">3.6.1.66</ecNumber>
    </recommendedName>
    <alternativeName>
        <fullName evidence="10">Non-canonical purine NTP pyrophosphatase</fullName>
    </alternativeName>
    <alternativeName>
        <fullName evidence="10">Non-standard purine NTP pyrophosphatase</fullName>
    </alternativeName>
    <alternativeName>
        <fullName evidence="10">Nucleoside-triphosphate diphosphatase</fullName>
    </alternativeName>
    <alternativeName>
        <fullName evidence="10">Nucleoside-triphosphate pyrophosphatase</fullName>
        <shortName evidence="10">NTPase</shortName>
    </alternativeName>
</protein>
<dbReference type="PANTHER" id="PTHR11067:SF9">
    <property type="entry name" value="INOSINE TRIPHOSPHATE PYROPHOSPHATASE"/>
    <property type="match status" value="1"/>
</dbReference>
<gene>
    <name evidence="12" type="primary">rdgB</name>
    <name evidence="12" type="ORF">Ami103574_03080</name>
</gene>
<dbReference type="GO" id="GO:0009146">
    <property type="term" value="P:purine nucleoside triphosphate catabolic process"/>
    <property type="evidence" value="ECO:0007669"/>
    <property type="project" value="UniProtKB-UniRule"/>
</dbReference>
<dbReference type="FunFam" id="3.90.950.10:FF:000001">
    <property type="entry name" value="dITP/XTP pyrophosphatase"/>
    <property type="match status" value="1"/>
</dbReference>
<dbReference type="AlphaFoldDB" id="A0A858BT32"/>
<keyword evidence="6 10" id="KW-0460">Magnesium</keyword>
<dbReference type="EMBL" id="CP048649">
    <property type="protein sequence ID" value="QIB68359.1"/>
    <property type="molecule type" value="Genomic_DNA"/>
</dbReference>
<feature type="binding site" evidence="10">
    <location>
        <position position="178"/>
    </location>
    <ligand>
        <name>substrate</name>
    </ligand>
</feature>
<evidence type="ECO:0000256" key="1">
    <source>
        <dbReference type="ARBA" id="ARBA00008023"/>
    </source>
</evidence>
<feature type="binding site" evidence="10">
    <location>
        <begin position="155"/>
        <end position="158"/>
    </location>
    <ligand>
        <name>substrate</name>
    </ligand>
</feature>
<evidence type="ECO:0000256" key="6">
    <source>
        <dbReference type="ARBA" id="ARBA00022842"/>
    </source>
</evidence>
<feature type="binding site" evidence="10">
    <location>
        <begin position="9"/>
        <end position="14"/>
    </location>
    <ligand>
        <name>substrate</name>
    </ligand>
</feature>
<comment type="subunit">
    <text evidence="2 10">Homodimer.</text>
</comment>
<dbReference type="Pfam" id="PF01725">
    <property type="entry name" value="Ham1p_like"/>
    <property type="match status" value="1"/>
</dbReference>
<dbReference type="GO" id="GO:0036222">
    <property type="term" value="F:XTP diphosphatase activity"/>
    <property type="evidence" value="ECO:0007669"/>
    <property type="project" value="UniProtKB-UniRule"/>
</dbReference>
<organism evidence="12 13">
    <name type="scientific">Aminipila butyrica</name>
    <dbReference type="NCBI Taxonomy" id="433296"/>
    <lineage>
        <taxon>Bacteria</taxon>
        <taxon>Bacillati</taxon>
        <taxon>Bacillota</taxon>
        <taxon>Clostridia</taxon>
        <taxon>Peptostreptococcales</taxon>
        <taxon>Anaerovoracaceae</taxon>
        <taxon>Aminipila</taxon>
    </lineage>
</organism>
<dbReference type="CDD" id="cd00515">
    <property type="entry name" value="HAM1"/>
    <property type="match status" value="1"/>
</dbReference>
<feature type="active site" description="Proton acceptor" evidence="10">
    <location>
        <position position="72"/>
    </location>
</feature>
<feature type="binding site" evidence="10">
    <location>
        <position position="43"/>
    </location>
    <ligand>
        <name>Mg(2+)</name>
        <dbReference type="ChEBI" id="CHEBI:18420"/>
    </ligand>
</feature>
<dbReference type="KEGG" id="abut:Ami103574_03080"/>
<evidence type="ECO:0000256" key="11">
    <source>
        <dbReference type="RuleBase" id="RU003781"/>
    </source>
</evidence>
<evidence type="ECO:0000256" key="7">
    <source>
        <dbReference type="ARBA" id="ARBA00023080"/>
    </source>
</evidence>
<evidence type="ECO:0000256" key="9">
    <source>
        <dbReference type="ARBA" id="ARBA00052017"/>
    </source>
</evidence>
<dbReference type="Proteomes" id="UP000466848">
    <property type="component" value="Chromosome"/>
</dbReference>
<dbReference type="InterPro" id="IPR020922">
    <property type="entry name" value="dITP/XTP_pyrophosphatase"/>
</dbReference>
<feature type="binding site" evidence="10">
    <location>
        <position position="72"/>
    </location>
    <ligand>
        <name>Mg(2+)</name>
        <dbReference type="ChEBI" id="CHEBI:18420"/>
    </ligand>
</feature>
<dbReference type="GO" id="GO:0000166">
    <property type="term" value="F:nucleotide binding"/>
    <property type="evidence" value="ECO:0007669"/>
    <property type="project" value="UniProtKB-KW"/>
</dbReference>
<keyword evidence="13" id="KW-1185">Reference proteome</keyword>
<dbReference type="HAMAP" id="MF_01405">
    <property type="entry name" value="Non_canon_purine_NTPase"/>
    <property type="match status" value="1"/>
</dbReference>
<dbReference type="RefSeq" id="WP_163065226.1">
    <property type="nucleotide sequence ID" value="NZ_CP048649.1"/>
</dbReference>
<comment type="function">
    <text evidence="10">Pyrophosphatase that catalyzes the hydrolysis of nucleoside triphosphates to their monophosphate derivatives, with a high preference for the non-canonical purine nucleotides XTP (xanthosine triphosphate), dITP (deoxyinosine triphosphate) and ITP. Seems to function as a house-cleaning enzyme that removes non-canonical purine nucleotides from the nucleotide pool, thus preventing their incorporation into DNA/RNA and avoiding chromosomal lesions.</text>
</comment>
<dbReference type="GO" id="GO:0046872">
    <property type="term" value="F:metal ion binding"/>
    <property type="evidence" value="ECO:0007669"/>
    <property type="project" value="UniProtKB-KW"/>
</dbReference>
<name>A0A858BT32_9FIRM</name>
<dbReference type="GO" id="GO:0035870">
    <property type="term" value="F:dITP diphosphatase activity"/>
    <property type="evidence" value="ECO:0007669"/>
    <property type="project" value="UniProtKB-UniRule"/>
</dbReference>
<evidence type="ECO:0000256" key="4">
    <source>
        <dbReference type="ARBA" id="ARBA00022741"/>
    </source>
</evidence>
<feature type="binding site" evidence="10">
    <location>
        <begin position="183"/>
        <end position="184"/>
    </location>
    <ligand>
        <name>substrate</name>
    </ligand>
</feature>